<feature type="transmembrane region" description="Helical" evidence="1">
    <location>
        <begin position="82"/>
        <end position="107"/>
    </location>
</feature>
<feature type="transmembrane region" description="Helical" evidence="1">
    <location>
        <begin position="167"/>
        <end position="186"/>
    </location>
</feature>
<keyword evidence="3" id="KW-1185">Reference proteome</keyword>
<accession>A0A0B7MQK3</accession>
<dbReference type="Pfam" id="PF10086">
    <property type="entry name" value="YhfC"/>
    <property type="match status" value="1"/>
</dbReference>
<dbReference type="InterPro" id="IPR011397">
    <property type="entry name" value="YhfC"/>
</dbReference>
<evidence type="ECO:0000313" key="2">
    <source>
        <dbReference type="EMBL" id="CEO90251.1"/>
    </source>
</evidence>
<keyword evidence="1" id="KW-0472">Membrane</keyword>
<keyword evidence="1" id="KW-0812">Transmembrane</keyword>
<dbReference type="EMBL" id="CDRZ01000278">
    <property type="protein sequence ID" value="CEO90251.1"/>
    <property type="molecule type" value="Genomic_DNA"/>
</dbReference>
<reference evidence="3" key="1">
    <citation type="submission" date="2015-01" db="EMBL/GenBank/DDBJ databases">
        <authorList>
            <person name="Manzoor Shahid"/>
            <person name="Zubair Saima"/>
        </authorList>
    </citation>
    <scope>NUCLEOTIDE SEQUENCE [LARGE SCALE GENOMIC DNA]</scope>
    <source>
        <strain evidence="3">Sp3</strain>
    </source>
</reference>
<dbReference type="Proteomes" id="UP000046155">
    <property type="component" value="Unassembled WGS sequence"/>
</dbReference>
<sequence length="198" mass="22329">MRKKILYFVLGFLCFLISQPLLRLPLLHKLQQTTGFALAFMMNPLLIQVLIALSAGVFEETFRFLFKLFFLKPDKCAISQPILFGLGHGISEVCVFLLPVVAMLSISQLSIALIERILAVTFHVTVTIAVWNGFQRNKKVLFLLLAILLHGMVDALIPIISSVTTSVFAFYGAFLAVDIIMVIYAFHSRKYYLKEAIQ</sequence>
<feature type="transmembrane region" description="Helical" evidence="1">
    <location>
        <begin position="113"/>
        <end position="134"/>
    </location>
</feature>
<evidence type="ECO:0000313" key="3">
    <source>
        <dbReference type="Proteomes" id="UP000046155"/>
    </source>
</evidence>
<name>A0A0B7MQK3_9FIRM</name>
<dbReference type="RefSeq" id="WP_052835685.1">
    <property type="nucleotide sequence ID" value="NZ_CDRZ01000278.1"/>
</dbReference>
<proteinExistence type="predicted"/>
<gene>
    <name evidence="2" type="ORF">SSCH_780008</name>
</gene>
<protein>
    <recommendedName>
        <fullName evidence="4">YhfC family intramembrane metalloprotease</fullName>
    </recommendedName>
</protein>
<organism evidence="2 3">
    <name type="scientific">Syntrophaceticus schinkii</name>
    <dbReference type="NCBI Taxonomy" id="499207"/>
    <lineage>
        <taxon>Bacteria</taxon>
        <taxon>Bacillati</taxon>
        <taxon>Bacillota</taxon>
        <taxon>Clostridia</taxon>
        <taxon>Thermoanaerobacterales</taxon>
        <taxon>Thermoanaerobacterales Family III. Incertae Sedis</taxon>
        <taxon>Syntrophaceticus</taxon>
    </lineage>
</organism>
<keyword evidence="1" id="KW-1133">Transmembrane helix</keyword>
<evidence type="ECO:0008006" key="4">
    <source>
        <dbReference type="Google" id="ProtNLM"/>
    </source>
</evidence>
<feature type="transmembrane region" description="Helical" evidence="1">
    <location>
        <begin position="47"/>
        <end position="70"/>
    </location>
</feature>
<evidence type="ECO:0000256" key="1">
    <source>
        <dbReference type="SAM" id="Phobius"/>
    </source>
</evidence>
<feature type="transmembrane region" description="Helical" evidence="1">
    <location>
        <begin position="141"/>
        <end position="161"/>
    </location>
</feature>
<dbReference type="AlphaFoldDB" id="A0A0B7MQK3"/>